<dbReference type="EMBL" id="LDAU01000058">
    <property type="protein sequence ID" value="KRX08717.1"/>
    <property type="molecule type" value="Genomic_DNA"/>
</dbReference>
<comment type="caution">
    <text evidence="2">The sequence shown here is derived from an EMBL/GenBank/DDBJ whole genome shotgun (WGS) entry which is preliminary data.</text>
</comment>
<accession>A0A0V0R2T5</accession>
<keyword evidence="3" id="KW-1185">Reference proteome</keyword>
<dbReference type="Proteomes" id="UP000054937">
    <property type="component" value="Unassembled WGS sequence"/>
</dbReference>
<dbReference type="AlphaFoldDB" id="A0A0V0R2T5"/>
<organism evidence="2 3">
    <name type="scientific">Pseudocohnilembus persalinus</name>
    <name type="common">Ciliate</name>
    <dbReference type="NCBI Taxonomy" id="266149"/>
    <lineage>
        <taxon>Eukaryota</taxon>
        <taxon>Sar</taxon>
        <taxon>Alveolata</taxon>
        <taxon>Ciliophora</taxon>
        <taxon>Intramacronucleata</taxon>
        <taxon>Oligohymenophorea</taxon>
        <taxon>Scuticociliatia</taxon>
        <taxon>Philasterida</taxon>
        <taxon>Pseudocohnilembidae</taxon>
        <taxon>Pseudocohnilembus</taxon>
    </lineage>
</organism>
<feature type="compositionally biased region" description="Polar residues" evidence="1">
    <location>
        <begin position="118"/>
        <end position="172"/>
    </location>
</feature>
<feature type="compositionally biased region" description="Low complexity" evidence="1">
    <location>
        <begin position="101"/>
        <end position="117"/>
    </location>
</feature>
<protein>
    <submittedName>
        <fullName evidence="2">Uncharacterized protein</fullName>
    </submittedName>
</protein>
<evidence type="ECO:0000256" key="1">
    <source>
        <dbReference type="SAM" id="MobiDB-lite"/>
    </source>
</evidence>
<dbReference type="InParanoid" id="A0A0V0R2T5"/>
<evidence type="ECO:0000313" key="3">
    <source>
        <dbReference type="Proteomes" id="UP000054937"/>
    </source>
</evidence>
<reference evidence="2 3" key="1">
    <citation type="journal article" date="2015" name="Sci. Rep.">
        <title>Genome of the facultative scuticociliatosis pathogen Pseudocohnilembus persalinus provides insight into its virulence through horizontal gene transfer.</title>
        <authorList>
            <person name="Xiong J."/>
            <person name="Wang G."/>
            <person name="Cheng J."/>
            <person name="Tian M."/>
            <person name="Pan X."/>
            <person name="Warren A."/>
            <person name="Jiang C."/>
            <person name="Yuan D."/>
            <person name="Miao W."/>
        </authorList>
    </citation>
    <scope>NUCLEOTIDE SEQUENCE [LARGE SCALE GENOMIC DNA]</scope>
    <source>
        <strain evidence="2">36N120E</strain>
    </source>
</reference>
<gene>
    <name evidence="2" type="ORF">PPERSA_08028</name>
</gene>
<evidence type="ECO:0000313" key="2">
    <source>
        <dbReference type="EMBL" id="KRX08717.1"/>
    </source>
</evidence>
<sequence length="304" mass="35583">MQYYSNINQDPFNDPFFVNARKSILQPQQLYQPGEIYNPQISIPGIQNDFHSVFITPPEIPEDEEYSQALRDYEEQRDKLEKMEKNILEMHKKAVEKQRMRNSQMQSSSQQQQNQQQNYSTQPNYDSQSLAKDFSNLKTPSQQLNMPYSKSTIHTDNSLNNSRHTYNQSQNRQNQNLINSRNQYSVQQPGNTNNLINSNQFLNVQQPYEPPRRSSFYESFEKIDTIINENGEKVVTKKIETNQDGMKNIQVHEQIFNQQGQLISDNIWNEKPAIQSQNEGSQSNISRNNTLNSIPMETSGQYRK</sequence>
<feature type="region of interest" description="Disordered" evidence="1">
    <location>
        <begin position="95"/>
        <end position="172"/>
    </location>
</feature>
<feature type="region of interest" description="Disordered" evidence="1">
    <location>
        <begin position="275"/>
        <end position="304"/>
    </location>
</feature>
<name>A0A0V0R2T5_PSEPJ</name>
<proteinExistence type="predicted"/>